<organism evidence="1 2">
    <name type="scientific">Thalassiosira oceanica</name>
    <name type="common">Marine diatom</name>
    <dbReference type="NCBI Taxonomy" id="159749"/>
    <lineage>
        <taxon>Eukaryota</taxon>
        <taxon>Sar</taxon>
        <taxon>Stramenopiles</taxon>
        <taxon>Ochrophyta</taxon>
        <taxon>Bacillariophyta</taxon>
        <taxon>Coscinodiscophyceae</taxon>
        <taxon>Thalassiosirophycidae</taxon>
        <taxon>Thalassiosirales</taxon>
        <taxon>Thalassiosiraceae</taxon>
        <taxon>Thalassiosira</taxon>
    </lineage>
</organism>
<proteinExistence type="predicted"/>
<reference evidence="1 2" key="1">
    <citation type="journal article" date="2012" name="Genome Biol.">
        <title>Genome and low-iron response of an oceanic diatom adapted to chronic iron limitation.</title>
        <authorList>
            <person name="Lommer M."/>
            <person name="Specht M."/>
            <person name="Roy A.S."/>
            <person name="Kraemer L."/>
            <person name="Andreson R."/>
            <person name="Gutowska M.A."/>
            <person name="Wolf J."/>
            <person name="Bergner S.V."/>
            <person name="Schilhabel M.B."/>
            <person name="Klostermeier U.C."/>
            <person name="Beiko R.G."/>
            <person name="Rosenstiel P."/>
            <person name="Hippler M."/>
            <person name="Laroche J."/>
        </authorList>
    </citation>
    <scope>NUCLEOTIDE SEQUENCE [LARGE SCALE GENOMIC DNA]</scope>
    <source>
        <strain evidence="1 2">CCMP1005</strain>
    </source>
</reference>
<gene>
    <name evidence="1" type="ORF">THAOC_24648</name>
</gene>
<dbReference type="EMBL" id="AGNL01033684">
    <property type="protein sequence ID" value="EJK55608.1"/>
    <property type="molecule type" value="Genomic_DNA"/>
</dbReference>
<name>K0RPB0_THAOC</name>
<evidence type="ECO:0000313" key="1">
    <source>
        <dbReference type="EMBL" id="EJK55608.1"/>
    </source>
</evidence>
<keyword evidence="2" id="KW-1185">Reference proteome</keyword>
<dbReference type="Proteomes" id="UP000266841">
    <property type="component" value="Unassembled WGS sequence"/>
</dbReference>
<accession>K0RPB0</accession>
<dbReference type="AlphaFoldDB" id="K0RPB0"/>
<comment type="caution">
    <text evidence="1">The sequence shown here is derived from an EMBL/GenBank/DDBJ whole genome shotgun (WGS) entry which is preliminary data.</text>
</comment>
<evidence type="ECO:0000313" key="2">
    <source>
        <dbReference type="Proteomes" id="UP000266841"/>
    </source>
</evidence>
<protein>
    <submittedName>
        <fullName evidence="1">Uncharacterized protein</fullName>
    </submittedName>
</protein>
<sequence>MNQASHLEQCSLRVTATERGPNMLGYEQMTCDLGRGQTRCGGSQLGLDGTVALDRRWREAVLPPSGMAAVVVGLAQDSQRLAKATSLPQQFPWPGDAATERGVDVWVKREAVSQSLRFRTNTCDMNQASHLKQRSLRVTADRAGQNLVQTLMVRPSGAQACWDYVVRCDRARG</sequence>